<evidence type="ECO:0000313" key="1">
    <source>
        <dbReference type="EMBL" id="MWK59791.1"/>
    </source>
</evidence>
<proteinExistence type="predicted"/>
<sequence>MARPNNPARPKAVLKPEQVREIRAIGYSLTARQLGQRYGVHHRTIEKIRAFESWGEV</sequence>
<dbReference type="RefSeq" id="WP_160483090.1">
    <property type="nucleotide sequence ID" value="NZ_WTFN01000118.1"/>
</dbReference>
<protein>
    <recommendedName>
        <fullName evidence="3">Homeodomain-like domain-containing protein</fullName>
    </recommendedName>
</protein>
<accession>A0A7X3HFF9</accession>
<reference evidence="1 2" key="1">
    <citation type="submission" date="2019-12" db="EMBL/GenBank/DDBJ databases">
        <title>Draft genome sequence of Pseudomonas otitidis recovered from a chicken carcass.</title>
        <authorList>
            <person name="Vieira T.R."/>
            <person name="Oliviera E.F.C."/>
            <person name="Silva N.M.V."/>
            <person name="Sambrano G.E."/>
            <person name="Cibulski S.P."/>
            <person name="Cardoso M.R.I."/>
        </authorList>
    </citation>
    <scope>NUCLEOTIDE SEQUENCE [LARGE SCALE GENOMIC DNA]</scope>
    <source>
        <strain evidence="1 2">25_K</strain>
    </source>
</reference>
<organism evidence="1 2">
    <name type="scientific">Metapseudomonas otitidis</name>
    <dbReference type="NCBI Taxonomy" id="319939"/>
    <lineage>
        <taxon>Bacteria</taxon>
        <taxon>Pseudomonadati</taxon>
        <taxon>Pseudomonadota</taxon>
        <taxon>Gammaproteobacteria</taxon>
        <taxon>Pseudomonadales</taxon>
        <taxon>Pseudomonadaceae</taxon>
        <taxon>Metapseudomonas</taxon>
    </lineage>
</organism>
<dbReference type="EMBL" id="WTFN01000118">
    <property type="protein sequence ID" value="MWK59791.1"/>
    <property type="molecule type" value="Genomic_DNA"/>
</dbReference>
<dbReference type="AlphaFoldDB" id="A0A7X3HFF9"/>
<evidence type="ECO:0008006" key="3">
    <source>
        <dbReference type="Google" id="ProtNLM"/>
    </source>
</evidence>
<name>A0A7X3HFF9_9GAMM</name>
<comment type="caution">
    <text evidence="1">The sequence shown here is derived from an EMBL/GenBank/DDBJ whole genome shotgun (WGS) entry which is preliminary data.</text>
</comment>
<dbReference type="Proteomes" id="UP000461288">
    <property type="component" value="Unassembled WGS sequence"/>
</dbReference>
<gene>
    <name evidence="1" type="ORF">GO594_27715</name>
</gene>
<evidence type="ECO:0000313" key="2">
    <source>
        <dbReference type="Proteomes" id="UP000461288"/>
    </source>
</evidence>